<evidence type="ECO:0000259" key="3">
    <source>
        <dbReference type="PROSITE" id="PS51029"/>
    </source>
</evidence>
<feature type="chain" id="PRO_5009305089" evidence="2">
    <location>
        <begin position="21"/>
        <end position="555"/>
    </location>
</feature>
<dbReference type="AlphaFoldDB" id="A0A1I7RXQ6"/>
<organism evidence="4 5">
    <name type="scientific">Bursaphelenchus xylophilus</name>
    <name type="common">Pinewood nematode worm</name>
    <name type="synonym">Aphelenchoides xylophilus</name>
    <dbReference type="NCBI Taxonomy" id="6326"/>
    <lineage>
        <taxon>Eukaryota</taxon>
        <taxon>Metazoa</taxon>
        <taxon>Ecdysozoa</taxon>
        <taxon>Nematoda</taxon>
        <taxon>Chromadorea</taxon>
        <taxon>Rhabditida</taxon>
        <taxon>Tylenchina</taxon>
        <taxon>Tylenchomorpha</taxon>
        <taxon>Aphelenchoidea</taxon>
        <taxon>Aphelenchoididae</taxon>
        <taxon>Bursaphelenchus</taxon>
    </lineage>
</organism>
<evidence type="ECO:0000313" key="4">
    <source>
        <dbReference type="Proteomes" id="UP000095284"/>
    </source>
</evidence>
<dbReference type="GO" id="GO:0006357">
    <property type="term" value="P:regulation of transcription by RNA polymerase II"/>
    <property type="evidence" value="ECO:0007669"/>
    <property type="project" value="TreeGrafter"/>
</dbReference>
<dbReference type="InterPro" id="IPR006578">
    <property type="entry name" value="MADF-dom"/>
</dbReference>
<dbReference type="CDD" id="cd00167">
    <property type="entry name" value="SANT"/>
    <property type="match status" value="1"/>
</dbReference>
<keyword evidence="2" id="KW-0732">Signal</keyword>
<dbReference type="InterPro" id="IPR039353">
    <property type="entry name" value="TF_Adf1"/>
</dbReference>
<sequence length="555" mass="63148">MLTFLAILLVLWALPPGNDGNADPARQFFKLFQKCDELKNFLPKNTAKAEIRFPVADYTTAGVSYTIYKRLLDLRENETGNEAPMPAVIRATWSHNIKRFGIYTPSGQGIVFKWNDADDVIHLGNVIPEYELATEDYVYAVLSTEDGVKKFARWKVDLSGELEVLGDASPYSRCIFFQYASGPTYYLTGNKCLQIDDLKQLSEGYQSFRECNTSQGMFAFSDLYEWYSLMTKLFTEEEVIQLCQAIRSHPSLYDPADPNFGKSLPNKLVWESIAKQFEKKNFTADDVKLKWKNLRDTMALLLRKSNRDPNTWRFYEHCCFLNNYERPQRRNHRKNPLQLKTADTEPKQPKLATTTTPEQFLANNNTMLMTAMKLHNESSNDSILSNIQQRLNSQMLLPNTTTASVMSTIPTPQPQRPVATVMAAKEETPAARHAPLTEESPPMCAEDSSSREPFSFDEASRDSILLQQLASQNPTLLATPLSAHSHLPRLPSQPSFVQSTPTRDLYDVFGEETAMRLRAIDSSGDRALFLKARRSINNALEEAEMEMNNRSRQSH</sequence>
<dbReference type="PROSITE" id="PS51029">
    <property type="entry name" value="MADF"/>
    <property type="match status" value="1"/>
</dbReference>
<dbReference type="SMART" id="SM00595">
    <property type="entry name" value="MADF"/>
    <property type="match status" value="1"/>
</dbReference>
<feature type="region of interest" description="Disordered" evidence="1">
    <location>
        <begin position="427"/>
        <end position="455"/>
    </location>
</feature>
<evidence type="ECO:0000313" key="5">
    <source>
        <dbReference type="WBParaSite" id="BXY_0552300.1"/>
    </source>
</evidence>
<evidence type="ECO:0000256" key="1">
    <source>
        <dbReference type="SAM" id="MobiDB-lite"/>
    </source>
</evidence>
<feature type="region of interest" description="Disordered" evidence="1">
    <location>
        <begin position="329"/>
        <end position="350"/>
    </location>
</feature>
<evidence type="ECO:0000256" key="2">
    <source>
        <dbReference type="SAM" id="SignalP"/>
    </source>
</evidence>
<dbReference type="Pfam" id="PF10545">
    <property type="entry name" value="MADF_DNA_bdg"/>
    <property type="match status" value="1"/>
</dbReference>
<dbReference type="PANTHER" id="PTHR12243">
    <property type="entry name" value="MADF DOMAIN TRANSCRIPTION FACTOR"/>
    <property type="match status" value="1"/>
</dbReference>
<name>A0A1I7RXQ6_BURXY</name>
<dbReference type="GO" id="GO:0005667">
    <property type="term" value="C:transcription regulator complex"/>
    <property type="evidence" value="ECO:0007669"/>
    <property type="project" value="TreeGrafter"/>
</dbReference>
<dbReference type="GO" id="GO:0005634">
    <property type="term" value="C:nucleus"/>
    <property type="evidence" value="ECO:0007669"/>
    <property type="project" value="TreeGrafter"/>
</dbReference>
<proteinExistence type="predicted"/>
<protein>
    <submittedName>
        <fullName evidence="5">MADF domain-containing protein</fullName>
    </submittedName>
</protein>
<dbReference type="WBParaSite" id="BXY_0552300.1">
    <property type="protein sequence ID" value="BXY_0552300.1"/>
    <property type="gene ID" value="BXY_0552300"/>
</dbReference>
<reference evidence="5" key="1">
    <citation type="submission" date="2016-11" db="UniProtKB">
        <authorList>
            <consortium name="WormBaseParasite"/>
        </authorList>
    </citation>
    <scope>IDENTIFICATION</scope>
</reference>
<dbReference type="PANTHER" id="PTHR12243:SF67">
    <property type="entry name" value="COREPRESSOR OF PANGOLIN, ISOFORM A-RELATED"/>
    <property type="match status" value="1"/>
</dbReference>
<dbReference type="Proteomes" id="UP000095284">
    <property type="component" value="Unplaced"/>
</dbReference>
<accession>A0A1I7RXQ6</accession>
<feature type="domain" description="MADF" evidence="3">
    <location>
        <begin position="241"/>
        <end position="326"/>
    </location>
</feature>
<dbReference type="SMART" id="SM00717">
    <property type="entry name" value="SANT"/>
    <property type="match status" value="1"/>
</dbReference>
<feature type="signal peptide" evidence="2">
    <location>
        <begin position="1"/>
        <end position="20"/>
    </location>
</feature>
<dbReference type="InterPro" id="IPR001005">
    <property type="entry name" value="SANT/Myb"/>
</dbReference>